<dbReference type="Proteomes" id="UP000018735">
    <property type="component" value="Chromosome"/>
</dbReference>
<gene>
    <name evidence="2" type="ORF">GCW_01775</name>
</gene>
<dbReference type="EMBL" id="CP006916">
    <property type="protein sequence ID" value="AHB99600.1"/>
    <property type="molecule type" value="Genomic_DNA"/>
</dbReference>
<organism evidence="2 3">
    <name type="scientific">Mycoplasmoides gallisepticum S6</name>
    <dbReference type="NCBI Taxonomy" id="1006581"/>
    <lineage>
        <taxon>Bacteria</taxon>
        <taxon>Bacillati</taxon>
        <taxon>Mycoplasmatota</taxon>
        <taxon>Mycoplasmoidales</taxon>
        <taxon>Mycoplasmoidaceae</taxon>
        <taxon>Mycoplasmoides</taxon>
    </lineage>
</organism>
<sequence>MDLKNMKKIAIITDSSSTIRANEYNDVFVVPLQITVNNNKTYLDGVDIEQEEVYDLLVNDKNVDIKTSMPAVQTMLEVTKKAATDYDHVFVLTISGGLSGTYNQWKLVIDSELSDYKNISIFDTSDTAISLRWLVNDVQDLIKKNQSIKTIEEYITNWKSRICSMIVVNDLTQLRKGGRISKMKSLIAGILKISPIIAFHKGINQLVDKAINLKSAIEKCVSFANNTLKLTKNKLVKVGFCHTFKEDKKVKEVIKLIKEQLTDLNIQDLDVVLITPVIGVHTGVNAFSMNFLIQ</sequence>
<dbReference type="InterPro" id="IPR050270">
    <property type="entry name" value="DegV_domain_contain"/>
</dbReference>
<dbReference type="Gene3D" id="3.30.1180.10">
    <property type="match status" value="1"/>
</dbReference>
<evidence type="ECO:0000256" key="1">
    <source>
        <dbReference type="ARBA" id="ARBA00023121"/>
    </source>
</evidence>
<keyword evidence="1" id="KW-0446">Lipid-binding</keyword>
<evidence type="ECO:0000313" key="2">
    <source>
        <dbReference type="EMBL" id="AHB99600.1"/>
    </source>
</evidence>
<dbReference type="PANTHER" id="PTHR33434:SF2">
    <property type="entry name" value="FATTY ACID-BINDING PROTEIN TM_1468"/>
    <property type="match status" value="1"/>
</dbReference>
<dbReference type="PROSITE" id="PS51482">
    <property type="entry name" value="DEGV"/>
    <property type="match status" value="1"/>
</dbReference>
<dbReference type="GO" id="GO:0008289">
    <property type="term" value="F:lipid binding"/>
    <property type="evidence" value="ECO:0007669"/>
    <property type="project" value="UniProtKB-KW"/>
</dbReference>
<name>A0A0F6CKH8_MYCGL</name>
<dbReference type="NCBIfam" id="TIGR00762">
    <property type="entry name" value="DegV"/>
    <property type="match status" value="1"/>
</dbReference>
<dbReference type="PANTHER" id="PTHR33434">
    <property type="entry name" value="DEGV DOMAIN-CONTAINING PROTEIN DR_1986-RELATED"/>
    <property type="match status" value="1"/>
</dbReference>
<dbReference type="Gene3D" id="3.40.50.10170">
    <property type="match status" value="1"/>
</dbReference>
<reference evidence="2 3" key="1">
    <citation type="journal article" date="2011" name="PLoS ONE">
        <title>Core proteome of the minimal cell: comparative proteomics of three mollicute species.</title>
        <authorList>
            <person name="Fisunov G.Y."/>
            <person name="Alexeev D.G."/>
            <person name="Bazaleev N.A."/>
            <person name="Ladygina V.G."/>
            <person name="Galyamina M.A."/>
            <person name="Kondratov I.G."/>
            <person name="Zhukova N.A."/>
            <person name="Serebryakova M.V."/>
            <person name="Demina I.A."/>
            <person name="Govorun V.M."/>
        </authorList>
    </citation>
    <scope>NUCLEOTIDE SEQUENCE [LARGE SCALE GENOMIC DNA]</scope>
    <source>
        <strain evidence="2 3">S6</strain>
    </source>
</reference>
<dbReference type="Pfam" id="PF02645">
    <property type="entry name" value="DegV"/>
    <property type="match status" value="1"/>
</dbReference>
<dbReference type="SUPFAM" id="SSF82549">
    <property type="entry name" value="DAK1/DegV-like"/>
    <property type="match status" value="1"/>
</dbReference>
<dbReference type="InterPro" id="IPR043168">
    <property type="entry name" value="DegV_C"/>
</dbReference>
<dbReference type="eggNOG" id="COG1307">
    <property type="taxonomic scope" value="Bacteria"/>
</dbReference>
<dbReference type="AlphaFoldDB" id="A0A0F6CKH8"/>
<accession>A0A0F6CKH8</accession>
<dbReference type="KEGG" id="mgz:GCW_01775"/>
<evidence type="ECO:0000313" key="3">
    <source>
        <dbReference type="Proteomes" id="UP000018735"/>
    </source>
</evidence>
<proteinExistence type="predicted"/>
<dbReference type="HOGENOM" id="CLU_048251_3_0_14"/>
<dbReference type="InterPro" id="IPR003797">
    <property type="entry name" value="DegV"/>
</dbReference>
<dbReference type="RefSeq" id="WP_011884200.1">
    <property type="nucleotide sequence ID" value="NC_023030.2"/>
</dbReference>
<protein>
    <submittedName>
        <fullName evidence="2">Dehydratase</fullName>
    </submittedName>
</protein>